<dbReference type="EMBL" id="JBHSFP010000024">
    <property type="protein sequence ID" value="MFC4534702.1"/>
    <property type="molecule type" value="Genomic_DNA"/>
</dbReference>
<dbReference type="NCBIfam" id="TIGR00715">
    <property type="entry name" value="precor6x_red"/>
    <property type="match status" value="1"/>
</dbReference>
<dbReference type="Proteomes" id="UP001596004">
    <property type="component" value="Unassembled WGS sequence"/>
</dbReference>
<evidence type="ECO:0000256" key="3">
    <source>
        <dbReference type="ARBA" id="ARBA00023002"/>
    </source>
</evidence>
<keyword evidence="2" id="KW-0169">Cobalamin biosynthesis</keyword>
<gene>
    <name evidence="4" type="ORF">ACFO60_28425</name>
</gene>
<dbReference type="PANTHER" id="PTHR36925:SF1">
    <property type="entry name" value="COBALT-PRECORRIN-6A REDUCTASE"/>
    <property type="match status" value="1"/>
</dbReference>
<evidence type="ECO:0000313" key="4">
    <source>
        <dbReference type="EMBL" id="MFC4534702.1"/>
    </source>
</evidence>
<dbReference type="PANTHER" id="PTHR36925">
    <property type="entry name" value="COBALT-PRECORRIN-6A REDUCTASE"/>
    <property type="match status" value="1"/>
</dbReference>
<dbReference type="Pfam" id="PF02571">
    <property type="entry name" value="CbiJ"/>
    <property type="match status" value="1"/>
</dbReference>
<dbReference type="NCBIfam" id="NF005968">
    <property type="entry name" value="PRK08057.1-2"/>
    <property type="match status" value="1"/>
</dbReference>
<comment type="pathway">
    <text evidence="1">Cofactor biosynthesis; adenosylcobalamin biosynthesis.</text>
</comment>
<proteinExistence type="predicted"/>
<evidence type="ECO:0000313" key="5">
    <source>
        <dbReference type="Proteomes" id="UP001596004"/>
    </source>
</evidence>
<name>A0ABV9CPN6_9ACTN</name>
<keyword evidence="3 4" id="KW-0560">Oxidoreductase</keyword>
<sequence>MKAGVLVIGGTGEARRLAAALVQRPELRVVSSLAGRVTDPRLPEGEVRVGGFGGPERMAAWLLEQGIRAVVDATHPFAERITASAVRACAAAGVPLLVLRRPGWTEGPGDDWRWVASLDEAATTLPALGRRAFLTTGRQGLSAFAGLDGLWFLIRTVDPPGPPLPQHCHLLLDRGPYTLASELALMRAHRVDMLVTKDSGGGMTMAKLAAARELGLPVVVVRRPPLPGPVPEPATEPTHTPAIRTAGTSIAGVAGTAGAGPAGMCALGRPGTLCTVQTVQDALDWVDVIAHAGPATRPASGLTPGNGVG</sequence>
<dbReference type="PROSITE" id="PS51014">
    <property type="entry name" value="COBK_CBIJ"/>
    <property type="match status" value="1"/>
</dbReference>
<keyword evidence="5" id="KW-1185">Reference proteome</keyword>
<dbReference type="RefSeq" id="WP_380845854.1">
    <property type="nucleotide sequence ID" value="NZ_JBHSFP010000024.1"/>
</dbReference>
<organism evidence="4 5">
    <name type="scientific">Sphaerisporangium dianthi</name>
    <dbReference type="NCBI Taxonomy" id="1436120"/>
    <lineage>
        <taxon>Bacteria</taxon>
        <taxon>Bacillati</taxon>
        <taxon>Actinomycetota</taxon>
        <taxon>Actinomycetes</taxon>
        <taxon>Streptosporangiales</taxon>
        <taxon>Streptosporangiaceae</taxon>
        <taxon>Sphaerisporangium</taxon>
    </lineage>
</organism>
<comment type="caution">
    <text evidence="4">The sequence shown here is derived from an EMBL/GenBank/DDBJ whole genome shotgun (WGS) entry which is preliminary data.</text>
</comment>
<dbReference type="GO" id="GO:0016491">
    <property type="term" value="F:oxidoreductase activity"/>
    <property type="evidence" value="ECO:0007669"/>
    <property type="project" value="UniProtKB-KW"/>
</dbReference>
<reference evidence="5" key="1">
    <citation type="journal article" date="2019" name="Int. J. Syst. Evol. Microbiol.">
        <title>The Global Catalogue of Microorganisms (GCM) 10K type strain sequencing project: providing services to taxonomists for standard genome sequencing and annotation.</title>
        <authorList>
            <consortium name="The Broad Institute Genomics Platform"/>
            <consortium name="The Broad Institute Genome Sequencing Center for Infectious Disease"/>
            <person name="Wu L."/>
            <person name="Ma J."/>
        </authorList>
    </citation>
    <scope>NUCLEOTIDE SEQUENCE [LARGE SCALE GENOMIC DNA]</scope>
    <source>
        <strain evidence="5">CGMCC 4.7132</strain>
    </source>
</reference>
<evidence type="ECO:0000256" key="2">
    <source>
        <dbReference type="ARBA" id="ARBA00022573"/>
    </source>
</evidence>
<dbReference type="EC" id="1.3.1.106" evidence="4"/>
<protein>
    <submittedName>
        <fullName evidence="4">Cobalt-precorrin-6A reductase</fullName>
        <ecNumber evidence="4">1.3.1.106</ecNumber>
    </submittedName>
</protein>
<dbReference type="InterPro" id="IPR003723">
    <property type="entry name" value="Precorrin-6x_reduct"/>
</dbReference>
<accession>A0ABV9CPN6</accession>
<evidence type="ECO:0000256" key="1">
    <source>
        <dbReference type="ARBA" id="ARBA00004953"/>
    </source>
</evidence>